<evidence type="ECO:0000256" key="1">
    <source>
        <dbReference type="SAM" id="Phobius"/>
    </source>
</evidence>
<keyword evidence="3" id="KW-1185">Reference proteome</keyword>
<dbReference type="EMBL" id="CP003940">
    <property type="protein sequence ID" value="AFZ47932.1"/>
    <property type="molecule type" value="Genomic_DNA"/>
</dbReference>
<gene>
    <name evidence="2" type="ordered locus">Cyast_1979</name>
</gene>
<dbReference type="SUPFAM" id="SSF53335">
    <property type="entry name" value="S-adenosyl-L-methionine-dependent methyltransferases"/>
    <property type="match status" value="1"/>
</dbReference>
<organism evidence="2 3">
    <name type="scientific">Cyanobacterium stanieri (strain ATCC 29140 / PCC 7202)</name>
    <dbReference type="NCBI Taxonomy" id="292563"/>
    <lineage>
        <taxon>Bacteria</taxon>
        <taxon>Bacillati</taxon>
        <taxon>Cyanobacteriota</taxon>
        <taxon>Cyanophyceae</taxon>
        <taxon>Oscillatoriophycideae</taxon>
        <taxon>Chroococcales</taxon>
        <taxon>Geminocystaceae</taxon>
        <taxon>Cyanobacterium</taxon>
    </lineage>
</organism>
<dbReference type="eggNOG" id="COG4122">
    <property type="taxonomic scope" value="Bacteria"/>
</dbReference>
<feature type="transmembrane region" description="Helical" evidence="1">
    <location>
        <begin position="48"/>
        <end position="69"/>
    </location>
</feature>
<accession>K9YN98</accession>
<evidence type="ECO:0008006" key="4">
    <source>
        <dbReference type="Google" id="ProtNLM"/>
    </source>
</evidence>
<dbReference type="KEGG" id="csn:Cyast_1979"/>
<evidence type="ECO:0000313" key="2">
    <source>
        <dbReference type="EMBL" id="AFZ47932.1"/>
    </source>
</evidence>
<proteinExistence type="predicted"/>
<keyword evidence="1" id="KW-0812">Transmembrane</keyword>
<dbReference type="Proteomes" id="UP000010483">
    <property type="component" value="Chromosome"/>
</dbReference>
<dbReference type="BioCyc" id="CSTA292563:G1353-1986-MONOMER"/>
<dbReference type="STRING" id="292563.Cyast_1979"/>
<evidence type="ECO:0000313" key="3">
    <source>
        <dbReference type="Proteomes" id="UP000010483"/>
    </source>
</evidence>
<protein>
    <recommendedName>
        <fullName evidence="4">O-methyltransferase family 3</fullName>
    </recommendedName>
</protein>
<keyword evidence="1" id="KW-0472">Membrane</keyword>
<dbReference type="Gene3D" id="3.40.50.150">
    <property type="entry name" value="Vaccinia Virus protein VP39"/>
    <property type="match status" value="1"/>
</dbReference>
<name>K9YN98_CYASC</name>
<feature type="transmembrane region" description="Helical" evidence="1">
    <location>
        <begin position="21"/>
        <end position="42"/>
    </location>
</feature>
<keyword evidence="1" id="KW-1133">Transmembrane helix</keyword>
<reference evidence="3" key="1">
    <citation type="journal article" date="2013" name="Proc. Natl. Acad. Sci. U.S.A.">
        <title>Improving the coverage of the cyanobacterial phylum using diversity-driven genome sequencing.</title>
        <authorList>
            <person name="Shih P.M."/>
            <person name="Wu D."/>
            <person name="Latifi A."/>
            <person name="Axen S.D."/>
            <person name="Fewer D.P."/>
            <person name="Talla E."/>
            <person name="Calteau A."/>
            <person name="Cai F."/>
            <person name="Tandeau de Marsac N."/>
            <person name="Rippka R."/>
            <person name="Herdman M."/>
            <person name="Sivonen K."/>
            <person name="Coursin T."/>
            <person name="Laurent T."/>
            <person name="Goodwin L."/>
            <person name="Nolan M."/>
            <person name="Davenport K.W."/>
            <person name="Han C.S."/>
            <person name="Rubin E.M."/>
            <person name="Eisen J.A."/>
            <person name="Woyke T."/>
            <person name="Gugger M."/>
            <person name="Kerfeld C.A."/>
        </authorList>
    </citation>
    <scope>NUCLEOTIDE SEQUENCE [LARGE SCALE GENOMIC DNA]</scope>
    <source>
        <strain evidence="3">ATCC 29140 / PCC 7202</strain>
    </source>
</reference>
<dbReference type="AlphaFoldDB" id="K9YN98"/>
<dbReference type="Pfam" id="PF13578">
    <property type="entry name" value="Methyltransf_24"/>
    <property type="match status" value="1"/>
</dbReference>
<dbReference type="HOGENOM" id="CLU_080929_0_0_3"/>
<sequence length="299" mass="34390">MNTTNKLANKVSNLIHLKKNDWLVIATLSFFLTVTLFIALSLQNIEFLDILLIEILVIFVFCVLILIPLEIYRRIEIILNEKSQVDSRKRGDIYRQTQALFSVFSVLNPEIPLPTMSGWTVNPDFAKTIMNNILISKPSLVLEMGSGVSTIIAAYSLKKLNQGKIISLEHKSDFVAQSRKQINDHGLQNFAEIIHAPLKKWHENQQEWLWYDISKIESIQSIDIVIVDGPPRKIQTMSRYPALPILFNKLTNNSIIILDDFKRKDLNKMVDLWLKKFSNFQLEVVNTKSGCLILRKIAK</sequence>
<dbReference type="InterPro" id="IPR029063">
    <property type="entry name" value="SAM-dependent_MTases_sf"/>
</dbReference>